<keyword evidence="4" id="KW-1185">Reference proteome</keyword>
<gene>
    <name evidence="3" type="ORF">M0L44_20140</name>
</gene>
<feature type="domain" description="FAD dependent oxidoreductase" evidence="2">
    <location>
        <begin position="11"/>
        <end position="370"/>
    </location>
</feature>
<dbReference type="SUPFAM" id="SSF54373">
    <property type="entry name" value="FAD-linked reductases, C-terminal domain"/>
    <property type="match status" value="1"/>
</dbReference>
<accession>A0ABT1BUE2</accession>
<evidence type="ECO:0000256" key="1">
    <source>
        <dbReference type="ARBA" id="ARBA00023002"/>
    </source>
</evidence>
<organism evidence="3 4">
    <name type="scientific">Ideonella oryzae</name>
    <dbReference type="NCBI Taxonomy" id="2937441"/>
    <lineage>
        <taxon>Bacteria</taxon>
        <taxon>Pseudomonadati</taxon>
        <taxon>Pseudomonadota</taxon>
        <taxon>Betaproteobacteria</taxon>
        <taxon>Burkholderiales</taxon>
        <taxon>Sphaerotilaceae</taxon>
        <taxon>Ideonella</taxon>
    </lineage>
</organism>
<protein>
    <submittedName>
        <fullName evidence="3">FAD-binding oxidoreductase</fullName>
    </submittedName>
</protein>
<dbReference type="Proteomes" id="UP001204851">
    <property type="component" value="Unassembled WGS sequence"/>
</dbReference>
<comment type="caution">
    <text evidence="3">The sequence shown here is derived from an EMBL/GenBank/DDBJ whole genome shotgun (WGS) entry which is preliminary data.</text>
</comment>
<proteinExistence type="predicted"/>
<dbReference type="InterPro" id="IPR006076">
    <property type="entry name" value="FAD-dep_OxRdtase"/>
</dbReference>
<dbReference type="Gene3D" id="3.50.50.60">
    <property type="entry name" value="FAD/NAD(P)-binding domain"/>
    <property type="match status" value="1"/>
</dbReference>
<dbReference type="RefSeq" id="WP_252771979.1">
    <property type="nucleotide sequence ID" value="NZ_JAMXMC010000015.1"/>
</dbReference>
<dbReference type="EMBL" id="JAMXMC010000015">
    <property type="protein sequence ID" value="MCO5979017.1"/>
    <property type="molecule type" value="Genomic_DNA"/>
</dbReference>
<dbReference type="PANTHER" id="PTHR13847:SF289">
    <property type="entry name" value="GLYCINE OXIDASE"/>
    <property type="match status" value="1"/>
</dbReference>
<keyword evidence="1" id="KW-0560">Oxidoreductase</keyword>
<sequence>MARTSRPHAGIAGAGVLGRLLAWRLAHAGWRVSVVDPAPDALAPARGSLFHAPHAAGFTAAGMLSPLAELDQAEPAVAALGWRSLDLWQAIARRLPARADAPQGLVRRQDSLLLAHPSDLGAAQRVLARLEAARAQDPAWPAAQPLDAEALQALEPALAPRLWGWRLPGEGQVLGPALLEALAADAPGAAWHWGRRVTDVSPHRLTLDDGQGLNVDLAIDARGLGARPEAEAQAQTLSPSDPHATDPRPTLRGVRGEVVWLHAPGVPLQRPLRLLHPRHRVYLVPRPGDLVLLGASELDSEDRSPVSLRSAVELMAAAHSVIPELAEARIVHLEANLRPALPDHRPWVQSAPGWLAINGLFRHGWLLAPALVEQALTGLGLPAFTPNQEAAHA</sequence>
<dbReference type="Gene3D" id="3.30.9.10">
    <property type="entry name" value="D-Amino Acid Oxidase, subunit A, domain 2"/>
    <property type="match status" value="1"/>
</dbReference>
<dbReference type="InterPro" id="IPR036188">
    <property type="entry name" value="FAD/NAD-bd_sf"/>
</dbReference>
<reference evidence="3 4" key="1">
    <citation type="submission" date="2022-06" db="EMBL/GenBank/DDBJ databases">
        <title>Ideonella sp. NS12-5 Genome sequencing and assembly.</title>
        <authorList>
            <person name="Jung Y."/>
        </authorList>
    </citation>
    <scope>NUCLEOTIDE SEQUENCE [LARGE SCALE GENOMIC DNA]</scope>
    <source>
        <strain evidence="3 4">NS12-5</strain>
    </source>
</reference>
<evidence type="ECO:0000259" key="2">
    <source>
        <dbReference type="Pfam" id="PF01266"/>
    </source>
</evidence>
<dbReference type="Pfam" id="PF01266">
    <property type="entry name" value="DAO"/>
    <property type="match status" value="1"/>
</dbReference>
<name>A0ABT1BUE2_9BURK</name>
<evidence type="ECO:0000313" key="3">
    <source>
        <dbReference type="EMBL" id="MCO5979017.1"/>
    </source>
</evidence>
<evidence type="ECO:0000313" key="4">
    <source>
        <dbReference type="Proteomes" id="UP001204851"/>
    </source>
</evidence>
<dbReference type="SUPFAM" id="SSF51971">
    <property type="entry name" value="Nucleotide-binding domain"/>
    <property type="match status" value="1"/>
</dbReference>
<dbReference type="PANTHER" id="PTHR13847">
    <property type="entry name" value="SARCOSINE DEHYDROGENASE-RELATED"/>
    <property type="match status" value="1"/>
</dbReference>